<proteinExistence type="predicted"/>
<evidence type="ECO:0000313" key="1">
    <source>
        <dbReference type="EMBL" id="EZA61948.1"/>
    </source>
</evidence>
<keyword evidence="2" id="KW-1185">Reference proteome</keyword>
<protein>
    <submittedName>
        <fullName evidence="1">Uncharacterized protein</fullName>
    </submittedName>
</protein>
<dbReference type="Proteomes" id="UP000053097">
    <property type="component" value="Unassembled WGS sequence"/>
</dbReference>
<dbReference type="EMBL" id="KK107037">
    <property type="protein sequence ID" value="EZA61948.1"/>
    <property type="molecule type" value="Genomic_DNA"/>
</dbReference>
<sequence>MPVLGKIRANSDWLLRPVEIREFDEVHQNDLGFSAKVRFSCFHGDFSDAARDHSAMRRDATLRLDTINRLLLQTPWPKLGGLA</sequence>
<dbReference type="AlphaFoldDB" id="A0A026X1H6"/>
<organism evidence="1 2">
    <name type="scientific">Ooceraea biroi</name>
    <name type="common">Clonal raider ant</name>
    <name type="synonym">Cerapachys biroi</name>
    <dbReference type="NCBI Taxonomy" id="2015173"/>
    <lineage>
        <taxon>Eukaryota</taxon>
        <taxon>Metazoa</taxon>
        <taxon>Ecdysozoa</taxon>
        <taxon>Arthropoda</taxon>
        <taxon>Hexapoda</taxon>
        <taxon>Insecta</taxon>
        <taxon>Pterygota</taxon>
        <taxon>Neoptera</taxon>
        <taxon>Endopterygota</taxon>
        <taxon>Hymenoptera</taxon>
        <taxon>Apocrita</taxon>
        <taxon>Aculeata</taxon>
        <taxon>Formicoidea</taxon>
        <taxon>Formicidae</taxon>
        <taxon>Dorylinae</taxon>
        <taxon>Ooceraea</taxon>
    </lineage>
</organism>
<reference evidence="1 2" key="1">
    <citation type="journal article" date="2014" name="Curr. Biol.">
        <title>The genome of the clonal raider ant Cerapachys biroi.</title>
        <authorList>
            <person name="Oxley P.R."/>
            <person name="Ji L."/>
            <person name="Fetter-Pruneda I."/>
            <person name="McKenzie S.K."/>
            <person name="Li C."/>
            <person name="Hu H."/>
            <person name="Zhang G."/>
            <person name="Kronauer D.J."/>
        </authorList>
    </citation>
    <scope>NUCLEOTIDE SEQUENCE [LARGE SCALE GENOMIC DNA]</scope>
</reference>
<evidence type="ECO:0000313" key="2">
    <source>
        <dbReference type="Proteomes" id="UP000053097"/>
    </source>
</evidence>
<gene>
    <name evidence="1" type="ORF">X777_08623</name>
</gene>
<accession>A0A026X1H6</accession>
<name>A0A026X1H6_OOCBI</name>